<evidence type="ECO:0000256" key="3">
    <source>
        <dbReference type="PROSITE-ProRule" id="PRU00708"/>
    </source>
</evidence>
<feature type="repeat" description="PPR" evidence="3">
    <location>
        <begin position="179"/>
        <end position="213"/>
    </location>
</feature>
<comment type="similarity">
    <text evidence="2">Belongs to the PPR family. PCMP-E subfamily.</text>
</comment>
<evidence type="ECO:0000313" key="4">
    <source>
        <dbReference type="EMBL" id="KAL3536960.1"/>
    </source>
</evidence>
<dbReference type="AlphaFoldDB" id="A0ABD3B0U0"/>
<dbReference type="GO" id="GO:0016556">
    <property type="term" value="P:mRNA modification"/>
    <property type="evidence" value="ECO:0007669"/>
    <property type="project" value="UniProtKB-ARBA"/>
</dbReference>
<name>A0ABD3B0U0_9GENT</name>
<dbReference type="PANTHER" id="PTHR47926">
    <property type="entry name" value="PENTATRICOPEPTIDE REPEAT-CONTAINING PROTEIN"/>
    <property type="match status" value="1"/>
</dbReference>
<proteinExistence type="inferred from homology"/>
<dbReference type="EMBL" id="JBJUIK010000001">
    <property type="protein sequence ID" value="KAL3536960.1"/>
    <property type="molecule type" value="Genomic_DNA"/>
</dbReference>
<dbReference type="GO" id="GO:0005737">
    <property type="term" value="C:cytoplasm"/>
    <property type="evidence" value="ECO:0007669"/>
    <property type="project" value="UniProtKB-ARBA"/>
</dbReference>
<dbReference type="InterPro" id="IPR011990">
    <property type="entry name" value="TPR-like_helical_dom_sf"/>
</dbReference>
<comment type="caution">
    <text evidence="4">The sequence shown here is derived from an EMBL/GenBank/DDBJ whole genome shotgun (WGS) entry which is preliminary data.</text>
</comment>
<dbReference type="Pfam" id="PF01535">
    <property type="entry name" value="PPR"/>
    <property type="match status" value="5"/>
</dbReference>
<keyword evidence="1" id="KW-0677">Repeat</keyword>
<dbReference type="InterPro" id="IPR002885">
    <property type="entry name" value="PPR_rpt"/>
</dbReference>
<evidence type="ECO:0000256" key="2">
    <source>
        <dbReference type="ARBA" id="ARBA00061659"/>
    </source>
</evidence>
<accession>A0ABD3B0U0</accession>
<dbReference type="Pfam" id="PF13041">
    <property type="entry name" value="PPR_2"/>
    <property type="match status" value="1"/>
</dbReference>
<gene>
    <name evidence="4" type="ORF">ACH5RR_000326</name>
</gene>
<organism evidence="4 5">
    <name type="scientific">Cinchona calisaya</name>
    <dbReference type="NCBI Taxonomy" id="153742"/>
    <lineage>
        <taxon>Eukaryota</taxon>
        <taxon>Viridiplantae</taxon>
        <taxon>Streptophyta</taxon>
        <taxon>Embryophyta</taxon>
        <taxon>Tracheophyta</taxon>
        <taxon>Spermatophyta</taxon>
        <taxon>Magnoliopsida</taxon>
        <taxon>eudicotyledons</taxon>
        <taxon>Gunneridae</taxon>
        <taxon>Pentapetalae</taxon>
        <taxon>asterids</taxon>
        <taxon>lamiids</taxon>
        <taxon>Gentianales</taxon>
        <taxon>Rubiaceae</taxon>
        <taxon>Cinchonoideae</taxon>
        <taxon>Cinchoneae</taxon>
        <taxon>Cinchona</taxon>
    </lineage>
</organism>
<sequence>MTKGNGKQLITSLKNLLGKCAGHGNLIKQIHARSTILGFFTQTPKHQHFACKLLNLYAKLGKPFYAHKVFDQIPHPDIVSWTSLLNLYLKNQQPTKSLFLFSHLLTSSSLKPDAHSILAALSASARAKNLSAGKAVHAMVYRFLSDPETIVNNALIDMYSRGGRTHLAKRVFDNMECRDVATWTSLLNGFIVCSDIDAARQVFDDMPKRNVISWTAMIVGYVRGKNPIEALELFRRMRDDSRDNPTTITMVAVLSGCADIGALDFGRSIHGYVNKLAGFTMDVAVNNGLIDMYAKTGNLDSAENIFIKMVNKDLFSWTSMISGLAFHGKGSHALDLFDQMVASGMNPNEITFLSVLSACSHAGLVGEGQSLFKRLRNSPSFEPTLEHYGCMIDLLGRAGFLEEAVGLIEDMPLKPDAVIWRSLMSACLGHNNLVLAEMAGKKILELEPDDDGVCVLLWNLYRSKRMWKDASRMGKMMRDQRIKKKPGCSWLEVNGVVHEFLAETSLYPICNDVYIVLEGIARQLESDTDLDNCEGKIASITNIV</sequence>
<dbReference type="PROSITE" id="PS51375">
    <property type="entry name" value="PPR"/>
    <property type="match status" value="2"/>
</dbReference>
<evidence type="ECO:0000256" key="1">
    <source>
        <dbReference type="ARBA" id="ARBA00022737"/>
    </source>
</evidence>
<dbReference type="InterPro" id="IPR046848">
    <property type="entry name" value="E_motif"/>
</dbReference>
<dbReference type="Gene3D" id="1.25.40.10">
    <property type="entry name" value="Tetratricopeptide repeat domain"/>
    <property type="match status" value="3"/>
</dbReference>
<dbReference type="NCBIfam" id="TIGR00756">
    <property type="entry name" value="PPR"/>
    <property type="match status" value="4"/>
</dbReference>
<dbReference type="PANTHER" id="PTHR47926:SF497">
    <property type="entry name" value="TETRATRICOPEPTIDE-LIKE HELICAL DOMAIN SUPERFAMILY"/>
    <property type="match status" value="1"/>
</dbReference>
<evidence type="ECO:0000313" key="5">
    <source>
        <dbReference type="Proteomes" id="UP001630127"/>
    </source>
</evidence>
<keyword evidence="5" id="KW-1185">Reference proteome</keyword>
<dbReference type="Pfam" id="PF20431">
    <property type="entry name" value="E_motif"/>
    <property type="match status" value="1"/>
</dbReference>
<protein>
    <submittedName>
        <fullName evidence="4">Uncharacterized protein</fullName>
    </submittedName>
</protein>
<dbReference type="FunFam" id="1.25.40.10:FF:000348">
    <property type="entry name" value="Pentatricopeptide repeat-containing protein chloroplastic"/>
    <property type="match status" value="1"/>
</dbReference>
<reference evidence="4 5" key="1">
    <citation type="submission" date="2024-11" db="EMBL/GenBank/DDBJ databases">
        <title>A near-complete genome assembly of Cinchona calisaya.</title>
        <authorList>
            <person name="Lian D.C."/>
            <person name="Zhao X.W."/>
            <person name="Wei L."/>
        </authorList>
    </citation>
    <scope>NUCLEOTIDE SEQUENCE [LARGE SCALE GENOMIC DNA]</scope>
    <source>
        <tissue evidence="4">Nenye</tissue>
    </source>
</reference>
<feature type="repeat" description="PPR" evidence="3">
    <location>
        <begin position="313"/>
        <end position="347"/>
    </location>
</feature>
<dbReference type="FunFam" id="1.25.40.10:FF:000277">
    <property type="entry name" value="Pentatricopeptide repeat-containing protein, mitochondrial"/>
    <property type="match status" value="1"/>
</dbReference>
<dbReference type="Proteomes" id="UP001630127">
    <property type="component" value="Unassembled WGS sequence"/>
</dbReference>
<dbReference type="InterPro" id="IPR046960">
    <property type="entry name" value="PPR_At4g14850-like_plant"/>
</dbReference>